<proteinExistence type="predicted"/>
<dbReference type="PROSITE" id="PS51257">
    <property type="entry name" value="PROKAR_LIPOPROTEIN"/>
    <property type="match status" value="1"/>
</dbReference>
<dbReference type="EMBL" id="VFOW01000001">
    <property type="protein sequence ID" value="TQL75400.1"/>
    <property type="molecule type" value="Genomic_DNA"/>
</dbReference>
<evidence type="ECO:0000313" key="1">
    <source>
        <dbReference type="EMBL" id="TQL75400.1"/>
    </source>
</evidence>
<protein>
    <submittedName>
        <fullName evidence="1">Uncharacterized protein</fullName>
    </submittedName>
</protein>
<name>A0A543AS37_9ACTN</name>
<dbReference type="InParanoid" id="A0A543AS37"/>
<dbReference type="Proteomes" id="UP000317043">
    <property type="component" value="Unassembled WGS sequence"/>
</dbReference>
<sequence>MVRRALRTAVALMTDINTPPNSGPAATGCLRTMDNIIPTPAFSCGEAAARRYAMLRPLLDRYVRVMLNLSVEFEAIEVVDDMARF</sequence>
<reference evidence="1 2" key="1">
    <citation type="submission" date="2019-06" db="EMBL/GenBank/DDBJ databases">
        <title>Sequencing the genomes of 1000 actinobacteria strains.</title>
        <authorList>
            <person name="Klenk H.-P."/>
        </authorList>
    </citation>
    <scope>NUCLEOTIDE SEQUENCE [LARGE SCALE GENOMIC DNA]</scope>
    <source>
        <strain evidence="1 2">DSM 45928</strain>
    </source>
</reference>
<accession>A0A543AS37</accession>
<keyword evidence="2" id="KW-1185">Reference proteome</keyword>
<organism evidence="1 2">
    <name type="scientific">Stackebrandtia endophytica</name>
    <dbReference type="NCBI Taxonomy" id="1496996"/>
    <lineage>
        <taxon>Bacteria</taxon>
        <taxon>Bacillati</taxon>
        <taxon>Actinomycetota</taxon>
        <taxon>Actinomycetes</taxon>
        <taxon>Glycomycetales</taxon>
        <taxon>Glycomycetaceae</taxon>
        <taxon>Stackebrandtia</taxon>
    </lineage>
</organism>
<gene>
    <name evidence="1" type="ORF">FB566_0902</name>
</gene>
<evidence type="ECO:0000313" key="2">
    <source>
        <dbReference type="Proteomes" id="UP000317043"/>
    </source>
</evidence>
<comment type="caution">
    <text evidence="1">The sequence shown here is derived from an EMBL/GenBank/DDBJ whole genome shotgun (WGS) entry which is preliminary data.</text>
</comment>
<dbReference type="AlphaFoldDB" id="A0A543AS37"/>